<name>A0A2P2PA62_RHIMU</name>
<evidence type="ECO:0000313" key="1">
    <source>
        <dbReference type="EMBL" id="MBX51587.1"/>
    </source>
</evidence>
<reference evidence="1" key="1">
    <citation type="submission" date="2018-02" db="EMBL/GenBank/DDBJ databases">
        <title>Rhizophora mucronata_Transcriptome.</title>
        <authorList>
            <person name="Meera S.P."/>
            <person name="Sreeshan A."/>
            <person name="Augustine A."/>
        </authorList>
    </citation>
    <scope>NUCLEOTIDE SEQUENCE</scope>
    <source>
        <tissue evidence="1">Leaf</tissue>
    </source>
</reference>
<sequence>MPCLRNCSMVILSSAERPILSNQVCCIFTSF</sequence>
<accession>A0A2P2PA62</accession>
<protein>
    <submittedName>
        <fullName evidence="1">Uncharacterized protein</fullName>
    </submittedName>
</protein>
<proteinExistence type="predicted"/>
<dbReference type="EMBL" id="GGEC01071103">
    <property type="protein sequence ID" value="MBX51587.1"/>
    <property type="molecule type" value="Transcribed_RNA"/>
</dbReference>
<dbReference type="AlphaFoldDB" id="A0A2P2PA62"/>
<organism evidence="1">
    <name type="scientific">Rhizophora mucronata</name>
    <name type="common">Asiatic mangrove</name>
    <dbReference type="NCBI Taxonomy" id="61149"/>
    <lineage>
        <taxon>Eukaryota</taxon>
        <taxon>Viridiplantae</taxon>
        <taxon>Streptophyta</taxon>
        <taxon>Embryophyta</taxon>
        <taxon>Tracheophyta</taxon>
        <taxon>Spermatophyta</taxon>
        <taxon>Magnoliopsida</taxon>
        <taxon>eudicotyledons</taxon>
        <taxon>Gunneridae</taxon>
        <taxon>Pentapetalae</taxon>
        <taxon>rosids</taxon>
        <taxon>fabids</taxon>
        <taxon>Malpighiales</taxon>
        <taxon>Rhizophoraceae</taxon>
        <taxon>Rhizophora</taxon>
    </lineage>
</organism>